<evidence type="ECO:0000256" key="7">
    <source>
        <dbReference type="ARBA" id="ARBA00023128"/>
    </source>
</evidence>
<feature type="transmembrane region" description="Helical" evidence="9">
    <location>
        <begin position="218"/>
        <end position="241"/>
    </location>
</feature>
<comment type="subcellular location">
    <subcellularLocation>
        <location evidence="1">Membrane</location>
        <topology evidence="1">Single-pass membrane protein</topology>
    </subcellularLocation>
    <subcellularLocation>
        <location evidence="2">Mitochondrion membrane</location>
    </subcellularLocation>
</comment>
<sequence>MSDPLPFTCISTPHSKARVYSQESISRPLSVLSSLAHDHTRQNSNRQSYLDTVRLLLVGFQCGWTMPFFDFAKPEMFNFKKRIGVLEKFEDSDSVPESWVELAPSRTSLCSSVDASMVSLDEHKDKDSRLSPVSVQSPHVEFDNLEQVKYRLVRDMLSSGKNTDWIWDWSSRPEAYPPKCVHMKQYGSNLTTPPNSPEPELTMVFAYDVEPKSMPLHVVVGFVVSNIVTFVIGAAIGFAICKRLVKERKI</sequence>
<protein>
    <submittedName>
        <fullName evidence="11">BNIP3-like protein</fullName>
    </submittedName>
</protein>
<dbReference type="OMA" id="MSESWVE"/>
<dbReference type="GO" id="GO:0042802">
    <property type="term" value="F:identical protein binding"/>
    <property type="evidence" value="ECO:0007669"/>
    <property type="project" value="UniProtKB-ARBA"/>
</dbReference>
<evidence type="ECO:0000313" key="11">
    <source>
        <dbReference type="WBParaSite" id="HCON_00182650-00002"/>
    </source>
</evidence>
<name>A0A7I4Z6K8_HAECO</name>
<evidence type="ECO:0000256" key="2">
    <source>
        <dbReference type="ARBA" id="ARBA00004325"/>
    </source>
</evidence>
<keyword evidence="6 9" id="KW-1133">Transmembrane helix</keyword>
<reference evidence="11" key="1">
    <citation type="submission" date="2020-12" db="UniProtKB">
        <authorList>
            <consortium name="WormBaseParasite"/>
        </authorList>
    </citation>
    <scope>IDENTIFICATION</scope>
    <source>
        <strain evidence="11">MHco3</strain>
    </source>
</reference>
<dbReference type="GO" id="GO:0005634">
    <property type="term" value="C:nucleus"/>
    <property type="evidence" value="ECO:0007669"/>
    <property type="project" value="TreeGrafter"/>
</dbReference>
<dbReference type="Pfam" id="PF06553">
    <property type="entry name" value="BNIP3"/>
    <property type="match status" value="1"/>
</dbReference>
<evidence type="ECO:0000256" key="9">
    <source>
        <dbReference type="SAM" id="Phobius"/>
    </source>
</evidence>
<dbReference type="WBParaSite" id="HCON_00182650-00002">
    <property type="protein sequence ID" value="HCON_00182650-00002"/>
    <property type="gene ID" value="HCON_00182650"/>
</dbReference>
<evidence type="ECO:0000256" key="8">
    <source>
        <dbReference type="ARBA" id="ARBA00023136"/>
    </source>
</evidence>
<dbReference type="GO" id="GO:0005741">
    <property type="term" value="C:mitochondrial outer membrane"/>
    <property type="evidence" value="ECO:0007669"/>
    <property type="project" value="TreeGrafter"/>
</dbReference>
<keyword evidence="8 9" id="KW-0472">Membrane</keyword>
<dbReference type="Proteomes" id="UP000025227">
    <property type="component" value="Unplaced"/>
</dbReference>
<keyword evidence="10" id="KW-1185">Reference proteome</keyword>
<evidence type="ECO:0000256" key="4">
    <source>
        <dbReference type="ARBA" id="ARBA00022692"/>
    </source>
</evidence>
<comment type="similarity">
    <text evidence="3">Belongs to the NIP3 family.</text>
</comment>
<dbReference type="PANTHER" id="PTHR15186:SF5">
    <property type="entry name" value="BNIP3, ISOFORM A"/>
    <property type="match status" value="1"/>
</dbReference>
<keyword evidence="5" id="KW-0053">Apoptosis</keyword>
<dbReference type="GO" id="GO:0097345">
    <property type="term" value="P:mitochondrial outer membrane permeabilization"/>
    <property type="evidence" value="ECO:0007669"/>
    <property type="project" value="TreeGrafter"/>
</dbReference>
<organism evidence="10 11">
    <name type="scientific">Haemonchus contortus</name>
    <name type="common">Barber pole worm</name>
    <dbReference type="NCBI Taxonomy" id="6289"/>
    <lineage>
        <taxon>Eukaryota</taxon>
        <taxon>Metazoa</taxon>
        <taxon>Ecdysozoa</taxon>
        <taxon>Nematoda</taxon>
        <taxon>Chromadorea</taxon>
        <taxon>Rhabditida</taxon>
        <taxon>Rhabditina</taxon>
        <taxon>Rhabditomorpha</taxon>
        <taxon>Strongyloidea</taxon>
        <taxon>Trichostrongylidae</taxon>
        <taxon>Haemonchus</taxon>
    </lineage>
</organism>
<dbReference type="PANTHER" id="PTHR15186">
    <property type="entry name" value="RE48077P"/>
    <property type="match status" value="1"/>
</dbReference>
<evidence type="ECO:0000256" key="3">
    <source>
        <dbReference type="ARBA" id="ARBA00007710"/>
    </source>
</evidence>
<keyword evidence="7" id="KW-0496">Mitochondrion</keyword>
<dbReference type="OrthoDB" id="5857140at2759"/>
<evidence type="ECO:0000313" key="10">
    <source>
        <dbReference type="Proteomes" id="UP000025227"/>
    </source>
</evidence>
<dbReference type="AlphaFoldDB" id="A0A7I4Z6K8"/>
<evidence type="ECO:0000256" key="6">
    <source>
        <dbReference type="ARBA" id="ARBA00022989"/>
    </source>
</evidence>
<proteinExistence type="inferred from homology"/>
<evidence type="ECO:0000256" key="1">
    <source>
        <dbReference type="ARBA" id="ARBA00004167"/>
    </source>
</evidence>
<dbReference type="GO" id="GO:0043065">
    <property type="term" value="P:positive regulation of apoptotic process"/>
    <property type="evidence" value="ECO:0007669"/>
    <property type="project" value="InterPro"/>
</dbReference>
<evidence type="ECO:0000256" key="5">
    <source>
        <dbReference type="ARBA" id="ARBA00022703"/>
    </source>
</evidence>
<keyword evidence="4 9" id="KW-0812">Transmembrane</keyword>
<accession>A0A7I4Z6K8</accession>
<dbReference type="InterPro" id="IPR010548">
    <property type="entry name" value="BNIP3"/>
</dbReference>